<evidence type="ECO:0000256" key="9">
    <source>
        <dbReference type="ARBA" id="ARBA00022691"/>
    </source>
</evidence>
<dbReference type="EMBL" id="QJJM01000002">
    <property type="protein sequence ID" value="PXW78505.1"/>
    <property type="molecule type" value="Genomic_DNA"/>
</dbReference>
<feature type="domain" description="Ribosomal RNA small subunit methyltransferase E methyltransferase" evidence="14">
    <location>
        <begin position="108"/>
        <end position="265"/>
    </location>
</feature>
<feature type="domain" description="Ribosomal RNA small subunit methyltransferase E PUA-like" evidence="15">
    <location>
        <begin position="50"/>
        <end position="96"/>
    </location>
</feature>
<evidence type="ECO:0000256" key="6">
    <source>
        <dbReference type="ARBA" id="ARBA00022552"/>
    </source>
</evidence>
<dbReference type="InterPro" id="IPR029026">
    <property type="entry name" value="tRNA_m1G_MTases_N"/>
</dbReference>
<dbReference type="AlphaFoldDB" id="A0A2V3VEK4"/>
<gene>
    <name evidence="16" type="ORF">C7451_102176</name>
</gene>
<keyword evidence="7 12" id="KW-0489">Methyltransferase</keyword>
<dbReference type="Gene3D" id="3.40.1280.10">
    <property type="match status" value="1"/>
</dbReference>
<dbReference type="InterPro" id="IPR046886">
    <property type="entry name" value="RsmE_MTase_dom"/>
</dbReference>
<evidence type="ECO:0000256" key="1">
    <source>
        <dbReference type="ARBA" id="ARBA00004496"/>
    </source>
</evidence>
<dbReference type="SUPFAM" id="SSF88697">
    <property type="entry name" value="PUA domain-like"/>
    <property type="match status" value="1"/>
</dbReference>
<dbReference type="Proteomes" id="UP000248014">
    <property type="component" value="Unassembled WGS sequence"/>
</dbReference>
<evidence type="ECO:0000313" key="16">
    <source>
        <dbReference type="EMBL" id="PXW78505.1"/>
    </source>
</evidence>
<comment type="subcellular location">
    <subcellularLocation>
        <location evidence="1 12">Cytoplasm</location>
    </subcellularLocation>
</comment>
<evidence type="ECO:0000256" key="5">
    <source>
        <dbReference type="ARBA" id="ARBA00022490"/>
    </source>
</evidence>
<evidence type="ECO:0000259" key="14">
    <source>
        <dbReference type="Pfam" id="PF04452"/>
    </source>
</evidence>
<keyword evidence="8 12" id="KW-0808">Transferase</keyword>
<keyword evidence="5 12" id="KW-0963">Cytoplasm</keyword>
<accession>A0A2V3VEK4</accession>
<evidence type="ECO:0000256" key="2">
    <source>
        <dbReference type="ARBA" id="ARBA00005528"/>
    </source>
</evidence>
<evidence type="ECO:0000259" key="15">
    <source>
        <dbReference type="Pfam" id="PF20260"/>
    </source>
</evidence>
<dbReference type="InterPro" id="IPR046887">
    <property type="entry name" value="RsmE_PUA-like"/>
</dbReference>
<evidence type="ECO:0000256" key="3">
    <source>
        <dbReference type="ARBA" id="ARBA00012328"/>
    </source>
</evidence>
<dbReference type="EC" id="2.1.1.193" evidence="3 12"/>
<sequence length="274" mass="29468">MEPCDGRRNWTSASSPAKTAGMTATPAWPPRSAPRLFVDQPLNEGGSLRIEGNQAHYLLNVMRLTEGAAVKLFDDISGEYLGRVGARGKRDLMIEIEGLTRPREAVPDFWLCAAPIKKARFDFLAEKACELGVARFVPVLTDRAVVDKVKDDRLRGTMIEAAEQCERTALPEIAPLTRLDALLKAWPEGRHLFFADERLHDGSGGSLAAKLAAHLGPAGVLIGPEGGFTDAENAAIRAHPAAVPVSLGPRILRAETAAITATAVWMAANGDWST</sequence>
<dbReference type="PANTHER" id="PTHR30027:SF3">
    <property type="entry name" value="16S RRNA (URACIL(1498)-N(3))-METHYLTRANSFERASE"/>
    <property type="match status" value="1"/>
</dbReference>
<dbReference type="Gene3D" id="2.40.240.20">
    <property type="entry name" value="Hypothetical PUA domain-like, domain 1"/>
    <property type="match status" value="1"/>
</dbReference>
<dbReference type="InterPro" id="IPR006700">
    <property type="entry name" value="RsmE"/>
</dbReference>
<protein>
    <recommendedName>
        <fullName evidence="4 12">Ribosomal RNA small subunit methyltransferase E</fullName>
        <ecNumber evidence="3 12">2.1.1.193</ecNumber>
    </recommendedName>
</protein>
<dbReference type="NCBIfam" id="TIGR00046">
    <property type="entry name" value="RsmE family RNA methyltransferase"/>
    <property type="match status" value="1"/>
</dbReference>
<evidence type="ECO:0000256" key="12">
    <source>
        <dbReference type="PIRNR" id="PIRNR015601"/>
    </source>
</evidence>
<dbReference type="PANTHER" id="PTHR30027">
    <property type="entry name" value="RIBOSOMAL RNA SMALL SUBUNIT METHYLTRANSFERASE E"/>
    <property type="match status" value="1"/>
</dbReference>
<name>A0A2V3VEK4_9SPHN</name>
<evidence type="ECO:0000256" key="8">
    <source>
        <dbReference type="ARBA" id="ARBA00022679"/>
    </source>
</evidence>
<dbReference type="GO" id="GO:0070042">
    <property type="term" value="F:rRNA (uridine-N3-)-methyltransferase activity"/>
    <property type="evidence" value="ECO:0007669"/>
    <property type="project" value="TreeGrafter"/>
</dbReference>
<comment type="caution">
    <text evidence="16">The sequence shown here is derived from an EMBL/GenBank/DDBJ whole genome shotgun (WGS) entry which is preliminary data.</text>
</comment>
<dbReference type="SUPFAM" id="SSF75217">
    <property type="entry name" value="alpha/beta knot"/>
    <property type="match status" value="1"/>
</dbReference>
<evidence type="ECO:0000256" key="4">
    <source>
        <dbReference type="ARBA" id="ARBA00013673"/>
    </source>
</evidence>
<organism evidence="16 17">
    <name type="scientific">Blastomonas natatoria</name>
    <dbReference type="NCBI Taxonomy" id="34015"/>
    <lineage>
        <taxon>Bacteria</taxon>
        <taxon>Pseudomonadati</taxon>
        <taxon>Pseudomonadota</taxon>
        <taxon>Alphaproteobacteria</taxon>
        <taxon>Sphingomonadales</taxon>
        <taxon>Sphingomonadaceae</taxon>
        <taxon>Blastomonas</taxon>
    </lineage>
</organism>
<dbReference type="Pfam" id="PF20260">
    <property type="entry name" value="PUA_4"/>
    <property type="match status" value="1"/>
</dbReference>
<dbReference type="Pfam" id="PF04452">
    <property type="entry name" value="Methyltrans_RNA"/>
    <property type="match status" value="1"/>
</dbReference>
<evidence type="ECO:0000313" key="17">
    <source>
        <dbReference type="Proteomes" id="UP000248014"/>
    </source>
</evidence>
<evidence type="ECO:0000256" key="7">
    <source>
        <dbReference type="ARBA" id="ARBA00022603"/>
    </source>
</evidence>
<proteinExistence type="inferred from homology"/>
<evidence type="ECO:0000256" key="11">
    <source>
        <dbReference type="ARBA" id="ARBA00047944"/>
    </source>
</evidence>
<keyword evidence="9 12" id="KW-0949">S-adenosyl-L-methionine</keyword>
<dbReference type="InterPro" id="IPR015947">
    <property type="entry name" value="PUA-like_sf"/>
</dbReference>
<keyword evidence="6 12" id="KW-0698">rRNA processing</keyword>
<dbReference type="PIRSF" id="PIRSF015601">
    <property type="entry name" value="MTase_slr0722"/>
    <property type="match status" value="1"/>
</dbReference>
<keyword evidence="17" id="KW-1185">Reference proteome</keyword>
<feature type="region of interest" description="Disordered" evidence="13">
    <location>
        <begin position="1"/>
        <end position="33"/>
    </location>
</feature>
<comment type="similarity">
    <text evidence="2 12">Belongs to the RNA methyltransferase RsmE family.</text>
</comment>
<evidence type="ECO:0000256" key="10">
    <source>
        <dbReference type="ARBA" id="ARBA00025699"/>
    </source>
</evidence>
<comment type="function">
    <text evidence="10 12">Specifically methylates the N3 position of the uracil ring of uridine 1498 (m3U1498) in 16S rRNA. Acts on the fully assembled 30S ribosomal subunit.</text>
</comment>
<dbReference type="InterPro" id="IPR029028">
    <property type="entry name" value="Alpha/beta_knot_MTases"/>
</dbReference>
<dbReference type="CDD" id="cd18084">
    <property type="entry name" value="RsmE-like"/>
    <property type="match status" value="1"/>
</dbReference>
<evidence type="ECO:0000256" key="13">
    <source>
        <dbReference type="SAM" id="MobiDB-lite"/>
    </source>
</evidence>
<dbReference type="GO" id="GO:0070475">
    <property type="term" value="P:rRNA base methylation"/>
    <property type="evidence" value="ECO:0007669"/>
    <property type="project" value="TreeGrafter"/>
</dbReference>
<reference evidence="16 17" key="1">
    <citation type="submission" date="2018-05" db="EMBL/GenBank/DDBJ databases">
        <title>Genomic Encyclopedia of Type Strains, Phase IV (KMG-IV): sequencing the most valuable type-strain genomes for metagenomic binning, comparative biology and taxonomic classification.</title>
        <authorList>
            <person name="Goeker M."/>
        </authorList>
    </citation>
    <scope>NUCLEOTIDE SEQUENCE [LARGE SCALE GENOMIC DNA]</scope>
    <source>
        <strain evidence="16 17">DSM 3183</strain>
    </source>
</reference>
<comment type="catalytic activity">
    <reaction evidence="11 12">
        <text>uridine(1498) in 16S rRNA + S-adenosyl-L-methionine = N(3)-methyluridine(1498) in 16S rRNA + S-adenosyl-L-homocysteine + H(+)</text>
        <dbReference type="Rhea" id="RHEA:42920"/>
        <dbReference type="Rhea" id="RHEA-COMP:10283"/>
        <dbReference type="Rhea" id="RHEA-COMP:10284"/>
        <dbReference type="ChEBI" id="CHEBI:15378"/>
        <dbReference type="ChEBI" id="CHEBI:57856"/>
        <dbReference type="ChEBI" id="CHEBI:59789"/>
        <dbReference type="ChEBI" id="CHEBI:65315"/>
        <dbReference type="ChEBI" id="CHEBI:74502"/>
        <dbReference type="EC" id="2.1.1.193"/>
    </reaction>
</comment>
<dbReference type="NCBIfam" id="NF008696">
    <property type="entry name" value="PRK11713.3-5"/>
    <property type="match status" value="1"/>
</dbReference>
<dbReference type="GO" id="GO:0005737">
    <property type="term" value="C:cytoplasm"/>
    <property type="evidence" value="ECO:0007669"/>
    <property type="project" value="UniProtKB-SubCell"/>
</dbReference>